<gene>
    <name evidence="3" type="primary">ureD</name>
    <name evidence="5" type="ORF">SAMN05444276_101484</name>
</gene>
<feature type="region of interest" description="Disordered" evidence="4">
    <location>
        <begin position="1"/>
        <end position="23"/>
    </location>
</feature>
<keyword evidence="6" id="KW-1185">Reference proteome</keyword>
<evidence type="ECO:0000313" key="6">
    <source>
        <dbReference type="Proteomes" id="UP000182944"/>
    </source>
</evidence>
<dbReference type="InterPro" id="IPR002669">
    <property type="entry name" value="UreD"/>
</dbReference>
<accession>A0A1H2RY11</accession>
<evidence type="ECO:0000256" key="4">
    <source>
        <dbReference type="SAM" id="MobiDB-lite"/>
    </source>
</evidence>
<protein>
    <recommendedName>
        <fullName evidence="3">Urease accessory protein UreD</fullName>
    </recommendedName>
</protein>
<dbReference type="Proteomes" id="UP000182944">
    <property type="component" value="Unassembled WGS sequence"/>
</dbReference>
<keyword evidence="2 3" id="KW-0143">Chaperone</keyword>
<dbReference type="STRING" id="1545044.SAMN05444276_101484"/>
<name>A0A1H2RY11_9RHOB</name>
<dbReference type="PANTHER" id="PTHR33643">
    <property type="entry name" value="UREASE ACCESSORY PROTEIN D"/>
    <property type="match status" value="1"/>
</dbReference>
<dbReference type="EMBL" id="FNNA01000001">
    <property type="protein sequence ID" value="SDW24372.1"/>
    <property type="molecule type" value="Genomic_DNA"/>
</dbReference>
<dbReference type="Pfam" id="PF01774">
    <property type="entry name" value="UreD"/>
    <property type="match status" value="1"/>
</dbReference>
<dbReference type="GO" id="GO:0016151">
    <property type="term" value="F:nickel cation binding"/>
    <property type="evidence" value="ECO:0007669"/>
    <property type="project" value="UniProtKB-UniRule"/>
</dbReference>
<dbReference type="PANTHER" id="PTHR33643:SF1">
    <property type="entry name" value="UREASE ACCESSORY PROTEIN D"/>
    <property type="match status" value="1"/>
</dbReference>
<keyword evidence="3" id="KW-0963">Cytoplasm</keyword>
<comment type="similarity">
    <text evidence="1 3">Belongs to the UreD family.</text>
</comment>
<sequence length="285" mass="30041">MLDAQVLTPLPTAPRPVRHQRSHGRARVALEGGRIAALAQSGSAKAMLHLPPATETPQVVFLNTSGGLTAGDRLAFALDLADGRATATTQTAERAYRAEGGRAAVEVTLSAGPGARLDWLPQETILFDGAALDRHTRVDLARDARFLGIETIVLGRAAMGETVATLSLTDRREIRRGGAPLLIDPLRLDSAALARGGQPALLAGARAFATLILAAPGAEDALAPVRAALTEPGVTAAATGWDGRLILRAHAPDAWPLRHQLARIVALLRPEPLPRCWQFTPERAA</sequence>
<comment type="subunit">
    <text evidence="3">UreD, UreF and UreG form a complex that acts as a GTP-hydrolysis-dependent molecular chaperone, activating the urease apoprotein by helping to assemble the nickel containing metallocenter of UreC. The UreE protein probably delivers the nickel.</text>
</comment>
<comment type="subcellular location">
    <subcellularLocation>
        <location evidence="3">Cytoplasm</location>
    </subcellularLocation>
</comment>
<evidence type="ECO:0000256" key="1">
    <source>
        <dbReference type="ARBA" id="ARBA00007177"/>
    </source>
</evidence>
<organism evidence="5 6">
    <name type="scientific">Paracoccus sanguinis</name>
    <dbReference type="NCBI Taxonomy" id="1545044"/>
    <lineage>
        <taxon>Bacteria</taxon>
        <taxon>Pseudomonadati</taxon>
        <taxon>Pseudomonadota</taxon>
        <taxon>Alphaproteobacteria</taxon>
        <taxon>Rhodobacterales</taxon>
        <taxon>Paracoccaceae</taxon>
        <taxon>Paracoccus</taxon>
    </lineage>
</organism>
<dbReference type="OrthoDB" id="9798842at2"/>
<evidence type="ECO:0000256" key="3">
    <source>
        <dbReference type="HAMAP-Rule" id="MF_01384"/>
    </source>
</evidence>
<dbReference type="AlphaFoldDB" id="A0A1H2RY11"/>
<dbReference type="HAMAP" id="MF_01384">
    <property type="entry name" value="UreD"/>
    <property type="match status" value="1"/>
</dbReference>
<dbReference type="GO" id="GO:0005737">
    <property type="term" value="C:cytoplasm"/>
    <property type="evidence" value="ECO:0007669"/>
    <property type="project" value="UniProtKB-SubCell"/>
</dbReference>
<dbReference type="RefSeq" id="WP_052176563.1">
    <property type="nucleotide sequence ID" value="NZ_FNNA01000001.1"/>
</dbReference>
<proteinExistence type="inferred from homology"/>
<keyword evidence="3" id="KW-0996">Nickel insertion</keyword>
<evidence type="ECO:0000256" key="2">
    <source>
        <dbReference type="ARBA" id="ARBA00023186"/>
    </source>
</evidence>
<evidence type="ECO:0000313" key="5">
    <source>
        <dbReference type="EMBL" id="SDW24372.1"/>
    </source>
</evidence>
<comment type="function">
    <text evidence="3">Required for maturation of urease via the functional incorporation of the urease nickel metallocenter.</text>
</comment>
<reference evidence="6" key="1">
    <citation type="submission" date="2016-10" db="EMBL/GenBank/DDBJ databases">
        <authorList>
            <person name="Varghese N."/>
            <person name="Submissions S."/>
        </authorList>
    </citation>
    <scope>NUCLEOTIDE SEQUENCE [LARGE SCALE GENOMIC DNA]</scope>
    <source>
        <strain evidence="6">DSM 29303</strain>
    </source>
</reference>